<sequence>MRPIKDRNLAQLLMQLRFTPERQRRKQLDAAERLYALIDKDKEYPFEFVCFRITGYHPKGLAGQPLIKGDQLAEDLRIFISKLSGQVARTVAEQPQKVYSIEELAAALGVSTKTIDRWRKRGLLARKFIFDDGKKRLGFLQSTVDKFFEKNPNLIAKAKSFVRLTNKEKQLITKRAATLAAKTKMSRHQIINQIAKQTGRAHETVRYTTLNYEKANPGKIVFGKPPGVINPTQAVELYKSFKQGCSIDELVKRFNRSK</sequence>
<dbReference type="AlphaFoldDB" id="X1DMU6"/>
<protein>
    <recommendedName>
        <fullName evidence="1">Helix-turn-helix domain-containing protein</fullName>
    </recommendedName>
</protein>
<dbReference type="InterPro" id="IPR041657">
    <property type="entry name" value="HTH_17"/>
</dbReference>
<dbReference type="Gene3D" id="1.10.1660.10">
    <property type="match status" value="1"/>
</dbReference>
<dbReference type="SUPFAM" id="SSF46955">
    <property type="entry name" value="Putative DNA-binding domain"/>
    <property type="match status" value="1"/>
</dbReference>
<dbReference type="EMBL" id="BARU01001930">
    <property type="protein sequence ID" value="GAH22291.1"/>
    <property type="molecule type" value="Genomic_DNA"/>
</dbReference>
<feature type="domain" description="Helix-turn-helix" evidence="1">
    <location>
        <begin position="98"/>
        <end position="151"/>
    </location>
</feature>
<dbReference type="InterPro" id="IPR009061">
    <property type="entry name" value="DNA-bd_dom_put_sf"/>
</dbReference>
<name>X1DMU6_9ZZZZ</name>
<proteinExistence type="predicted"/>
<accession>X1DMU6</accession>
<gene>
    <name evidence="2" type="ORF">S03H2_04776</name>
</gene>
<comment type="caution">
    <text evidence="2">The sequence shown here is derived from an EMBL/GenBank/DDBJ whole genome shotgun (WGS) entry which is preliminary data.</text>
</comment>
<evidence type="ECO:0000259" key="1">
    <source>
        <dbReference type="Pfam" id="PF12728"/>
    </source>
</evidence>
<dbReference type="Pfam" id="PF12728">
    <property type="entry name" value="HTH_17"/>
    <property type="match status" value="1"/>
</dbReference>
<evidence type="ECO:0000313" key="2">
    <source>
        <dbReference type="EMBL" id="GAH22291.1"/>
    </source>
</evidence>
<organism evidence="2">
    <name type="scientific">marine sediment metagenome</name>
    <dbReference type="NCBI Taxonomy" id="412755"/>
    <lineage>
        <taxon>unclassified sequences</taxon>
        <taxon>metagenomes</taxon>
        <taxon>ecological metagenomes</taxon>
    </lineage>
</organism>
<feature type="non-terminal residue" evidence="2">
    <location>
        <position position="258"/>
    </location>
</feature>
<reference evidence="2" key="1">
    <citation type="journal article" date="2014" name="Front. Microbiol.">
        <title>High frequency of phylogenetically diverse reductive dehalogenase-homologous genes in deep subseafloor sedimentary metagenomes.</title>
        <authorList>
            <person name="Kawai M."/>
            <person name="Futagami T."/>
            <person name="Toyoda A."/>
            <person name="Takaki Y."/>
            <person name="Nishi S."/>
            <person name="Hori S."/>
            <person name="Arai W."/>
            <person name="Tsubouchi T."/>
            <person name="Morono Y."/>
            <person name="Uchiyama I."/>
            <person name="Ito T."/>
            <person name="Fujiyama A."/>
            <person name="Inagaki F."/>
            <person name="Takami H."/>
        </authorList>
    </citation>
    <scope>NUCLEOTIDE SEQUENCE</scope>
    <source>
        <strain evidence="2">Expedition CK06-06</strain>
    </source>
</reference>